<evidence type="ECO:0000256" key="1">
    <source>
        <dbReference type="SAM" id="SignalP"/>
    </source>
</evidence>
<proteinExistence type="predicted"/>
<organism evidence="2 3">
    <name type="scientific">Duganella vulcania</name>
    <dbReference type="NCBI Taxonomy" id="2692166"/>
    <lineage>
        <taxon>Bacteria</taxon>
        <taxon>Pseudomonadati</taxon>
        <taxon>Pseudomonadota</taxon>
        <taxon>Betaproteobacteria</taxon>
        <taxon>Burkholderiales</taxon>
        <taxon>Oxalobacteraceae</taxon>
        <taxon>Telluria group</taxon>
        <taxon>Duganella</taxon>
    </lineage>
</organism>
<dbReference type="Proteomes" id="UP000484875">
    <property type="component" value="Unassembled WGS sequence"/>
</dbReference>
<keyword evidence="1" id="KW-0732">Signal</keyword>
<evidence type="ECO:0000313" key="3">
    <source>
        <dbReference type="Proteomes" id="UP000484875"/>
    </source>
</evidence>
<reference evidence="2 3" key="1">
    <citation type="submission" date="2019-12" db="EMBL/GenBank/DDBJ databases">
        <title>Novel species isolated from a subtropical stream in China.</title>
        <authorList>
            <person name="Lu H."/>
        </authorList>
    </citation>
    <scope>NUCLEOTIDE SEQUENCE [LARGE SCALE GENOMIC DNA]</scope>
    <source>
        <strain evidence="2 3">FT107W</strain>
    </source>
</reference>
<protein>
    <submittedName>
        <fullName evidence="2">Uncharacterized protein</fullName>
    </submittedName>
</protein>
<dbReference type="EMBL" id="WWCV01000008">
    <property type="protein sequence ID" value="MYN16381.1"/>
    <property type="molecule type" value="Genomic_DNA"/>
</dbReference>
<gene>
    <name evidence="2" type="ORF">GTP81_06410</name>
</gene>
<feature type="signal peptide" evidence="1">
    <location>
        <begin position="1"/>
        <end position="20"/>
    </location>
</feature>
<comment type="caution">
    <text evidence="2">The sequence shown here is derived from an EMBL/GenBank/DDBJ whole genome shotgun (WGS) entry which is preliminary data.</text>
</comment>
<dbReference type="AlphaFoldDB" id="A0A845HCA5"/>
<keyword evidence="3" id="KW-1185">Reference proteome</keyword>
<name>A0A845HCA5_9BURK</name>
<feature type="chain" id="PRO_5032512166" evidence="1">
    <location>
        <begin position="21"/>
        <end position="112"/>
    </location>
</feature>
<sequence length="112" mass="12149">MTIKIYFALVIATFCGATLAQGESDLEKKMLNDCQVLAREINKSHGVGISLEAISPLVTWRAACAEKPPTGPGNVTALCQGKRVTPKGEESVFFWQKSQHGKLNTGYFVCSD</sequence>
<accession>A0A845HCA5</accession>
<dbReference type="RefSeq" id="WP_161089102.1">
    <property type="nucleotide sequence ID" value="NZ_WWCV01000008.1"/>
</dbReference>
<evidence type="ECO:0000313" key="2">
    <source>
        <dbReference type="EMBL" id="MYN16381.1"/>
    </source>
</evidence>